<protein>
    <submittedName>
        <fullName evidence="1">Uncharacterized protein</fullName>
    </submittedName>
</protein>
<sequence>MQNWYTLGKGISFNPLFFYMREILHRHLASPEGERGGVVWDSHPLKHPW</sequence>
<evidence type="ECO:0000313" key="2">
    <source>
        <dbReference type="Proteomes" id="UP000053825"/>
    </source>
</evidence>
<name>A0A0L7R3T9_9HYME</name>
<gene>
    <name evidence="1" type="ORF">WH47_10074</name>
</gene>
<accession>A0A0L7R3T9</accession>
<dbReference type="AlphaFoldDB" id="A0A0L7R3T9"/>
<proteinExistence type="predicted"/>
<dbReference type="EMBL" id="KQ414663">
    <property type="protein sequence ID" value="KOC65494.1"/>
    <property type="molecule type" value="Genomic_DNA"/>
</dbReference>
<organism evidence="1 2">
    <name type="scientific">Habropoda laboriosa</name>
    <dbReference type="NCBI Taxonomy" id="597456"/>
    <lineage>
        <taxon>Eukaryota</taxon>
        <taxon>Metazoa</taxon>
        <taxon>Ecdysozoa</taxon>
        <taxon>Arthropoda</taxon>
        <taxon>Hexapoda</taxon>
        <taxon>Insecta</taxon>
        <taxon>Pterygota</taxon>
        <taxon>Neoptera</taxon>
        <taxon>Endopterygota</taxon>
        <taxon>Hymenoptera</taxon>
        <taxon>Apocrita</taxon>
        <taxon>Aculeata</taxon>
        <taxon>Apoidea</taxon>
        <taxon>Anthophila</taxon>
        <taxon>Apidae</taxon>
        <taxon>Habropoda</taxon>
    </lineage>
</organism>
<keyword evidence="2" id="KW-1185">Reference proteome</keyword>
<reference evidence="1 2" key="1">
    <citation type="submission" date="2015-07" db="EMBL/GenBank/DDBJ databases">
        <title>The genome of Habropoda laboriosa.</title>
        <authorList>
            <person name="Pan H."/>
            <person name="Kapheim K."/>
        </authorList>
    </citation>
    <scope>NUCLEOTIDE SEQUENCE [LARGE SCALE GENOMIC DNA]</scope>
    <source>
        <strain evidence="1">0110345459</strain>
    </source>
</reference>
<evidence type="ECO:0000313" key="1">
    <source>
        <dbReference type="EMBL" id="KOC65494.1"/>
    </source>
</evidence>
<dbReference type="Proteomes" id="UP000053825">
    <property type="component" value="Unassembled WGS sequence"/>
</dbReference>